<evidence type="ECO:0000313" key="3">
    <source>
        <dbReference type="EMBL" id="TWG14981.1"/>
    </source>
</evidence>
<protein>
    <submittedName>
        <fullName evidence="3">Uncharacterized protein</fullName>
    </submittedName>
</protein>
<dbReference type="Proteomes" id="UP000317685">
    <property type="component" value="Unassembled WGS sequence"/>
</dbReference>
<name>A0A561VTN3_9ACTN</name>
<feature type="compositionally biased region" description="Polar residues" evidence="1">
    <location>
        <begin position="227"/>
        <end position="248"/>
    </location>
</feature>
<feature type="region of interest" description="Disordered" evidence="1">
    <location>
        <begin position="220"/>
        <end position="248"/>
    </location>
</feature>
<organism evidence="3 4">
    <name type="scientific">Micromonospora taraxaci</name>
    <dbReference type="NCBI Taxonomy" id="1316803"/>
    <lineage>
        <taxon>Bacteria</taxon>
        <taxon>Bacillati</taxon>
        <taxon>Actinomycetota</taxon>
        <taxon>Actinomycetes</taxon>
        <taxon>Micromonosporales</taxon>
        <taxon>Micromonosporaceae</taxon>
        <taxon>Micromonospora</taxon>
    </lineage>
</organism>
<keyword evidence="2" id="KW-1133">Transmembrane helix</keyword>
<comment type="caution">
    <text evidence="3">The sequence shown here is derived from an EMBL/GenBank/DDBJ whole genome shotgun (WGS) entry which is preliminary data.</text>
</comment>
<evidence type="ECO:0000256" key="2">
    <source>
        <dbReference type="SAM" id="Phobius"/>
    </source>
</evidence>
<dbReference type="EMBL" id="VIWZ01000001">
    <property type="protein sequence ID" value="TWG14981.1"/>
    <property type="molecule type" value="Genomic_DNA"/>
</dbReference>
<dbReference type="AlphaFoldDB" id="A0A561VTN3"/>
<accession>A0A561VTN3</accession>
<keyword evidence="2" id="KW-0812">Transmembrane</keyword>
<feature type="region of interest" description="Disordered" evidence="1">
    <location>
        <begin position="107"/>
        <end position="201"/>
    </location>
</feature>
<gene>
    <name evidence="3" type="ORF">FHU34_11285</name>
</gene>
<feature type="compositionally biased region" description="Basic and acidic residues" evidence="1">
    <location>
        <begin position="125"/>
        <end position="147"/>
    </location>
</feature>
<sequence length="248" mass="26711">MDNFSACRSLSADRRRGLLRLFADTPFLVLCCASLVLAAIPGRVRPPLNRSSAERPPQVRGGLAGAVRGHVIHRVGIAVRTPDSPTRSVPAATGLYTVARGRLVHGSTRPIGVPARPPFGGPDRQFNRDRARKVSDDRYGTRPDRSAGLRGAPNSSVDRNHPHGPPGPQRAAQRCAGRPKSIRWDRPAWQPSPVAVSRETAHPTNLAASRLGLLTIDSSVERPHQCGASTQPANQRATTTAQRSPQEQ</sequence>
<keyword evidence="2" id="KW-0472">Membrane</keyword>
<feature type="transmembrane region" description="Helical" evidence="2">
    <location>
        <begin position="21"/>
        <end position="40"/>
    </location>
</feature>
<keyword evidence="4" id="KW-1185">Reference proteome</keyword>
<evidence type="ECO:0000313" key="4">
    <source>
        <dbReference type="Proteomes" id="UP000317685"/>
    </source>
</evidence>
<proteinExistence type="predicted"/>
<reference evidence="3 4" key="1">
    <citation type="submission" date="2019-06" db="EMBL/GenBank/DDBJ databases">
        <title>Sequencing the genomes of 1000 actinobacteria strains.</title>
        <authorList>
            <person name="Klenk H.-P."/>
        </authorList>
    </citation>
    <scope>NUCLEOTIDE SEQUENCE [LARGE SCALE GENOMIC DNA]</scope>
    <source>
        <strain evidence="3 4">DSM 45885</strain>
    </source>
</reference>
<evidence type="ECO:0000256" key="1">
    <source>
        <dbReference type="SAM" id="MobiDB-lite"/>
    </source>
</evidence>